<dbReference type="InterPro" id="IPR015946">
    <property type="entry name" value="KH_dom-like_a/b"/>
</dbReference>
<keyword evidence="5 10" id="KW-0689">Ribosomal protein</keyword>
<dbReference type="SMART" id="SM00322">
    <property type="entry name" value="KH"/>
    <property type="match status" value="1"/>
</dbReference>
<sequence length="229" mass="26240">MGQKIHPSGLRIGITEYHRSSWFSKMNSYSSLIKEDYLIRSHIYNALHKASISLIQINRKVDQIEIIIHTAKPGIILGKMGTGIEYMRNQLEKKLKQAKKLRINIVEITEPDQEAVLLAEWIAQQLEKRVAFRRAVRQGIQKAQKANISGIKIQIGGRLNGAEIARKEWVREGRVPLQTLRAKIDYAYTRANTLYGILGIKVWLFKGEKLPPVNNQINSTENFNNNINQ</sequence>
<evidence type="ECO:0000256" key="2">
    <source>
        <dbReference type="ARBA" id="ARBA00011458"/>
    </source>
</evidence>
<dbReference type="PANTHER" id="PTHR11760:SF19">
    <property type="entry name" value="SMALL RIBOSOMAL SUBUNIT PROTEIN US3C"/>
    <property type="match status" value="1"/>
</dbReference>
<organism evidence="12">
    <name type="scientific">Spermothamnion repens</name>
    <dbReference type="NCBI Taxonomy" id="31383"/>
    <lineage>
        <taxon>Eukaryota</taxon>
        <taxon>Rhodophyta</taxon>
        <taxon>Florideophyceae</taxon>
        <taxon>Rhodymeniophycidae</taxon>
        <taxon>Ceramiales</taxon>
        <taxon>Ceramiaceae</taxon>
        <taxon>Spermothamnion</taxon>
    </lineage>
</organism>
<dbReference type="InterPro" id="IPR036419">
    <property type="entry name" value="Ribosomal_S3_C_sf"/>
</dbReference>
<evidence type="ECO:0000256" key="7">
    <source>
        <dbReference type="ARBA" id="ARBA00035154"/>
    </source>
</evidence>
<dbReference type="CDD" id="cd02412">
    <property type="entry name" value="KH-II_30S_S3"/>
    <property type="match status" value="1"/>
</dbReference>
<reference evidence="12" key="1">
    <citation type="journal article" date="2019" name="Mol. Phylogenet. Evol.">
        <title>Morphological evolution and classification of the red algal order Ceramiales inferred using plastid phylogenomics.</title>
        <authorList>
            <person name="Diaz-Tapia P."/>
            <person name="Pasella M.M."/>
            <person name="Verbruggen H."/>
            <person name="Maggs C.A."/>
        </authorList>
    </citation>
    <scope>NUCLEOTIDE SEQUENCE</scope>
    <source>
        <strain evidence="12">PD2951</strain>
    </source>
</reference>
<accession>A0A4D6WZC7</accession>
<dbReference type="HAMAP" id="MF_01309_B">
    <property type="entry name" value="Ribosomal_uS3_B"/>
    <property type="match status" value="1"/>
</dbReference>
<dbReference type="EMBL" id="MK814735">
    <property type="protein sequence ID" value="QCI08522.1"/>
    <property type="molecule type" value="Genomic_DNA"/>
</dbReference>
<dbReference type="Pfam" id="PF07650">
    <property type="entry name" value="KH_2"/>
    <property type="match status" value="1"/>
</dbReference>
<comment type="subunit">
    <text evidence="2">Part of the 30S ribosomal subunit.</text>
</comment>
<evidence type="ECO:0000256" key="8">
    <source>
        <dbReference type="ARBA" id="ARBA00035473"/>
    </source>
</evidence>
<dbReference type="GO" id="GO:0019843">
    <property type="term" value="F:rRNA binding"/>
    <property type="evidence" value="ECO:0007669"/>
    <property type="project" value="UniProtKB-KW"/>
</dbReference>
<evidence type="ECO:0000256" key="3">
    <source>
        <dbReference type="ARBA" id="ARBA00022730"/>
    </source>
</evidence>
<evidence type="ECO:0000256" key="9">
    <source>
        <dbReference type="PROSITE-ProRule" id="PRU00118"/>
    </source>
</evidence>
<dbReference type="SUPFAM" id="SSF54814">
    <property type="entry name" value="Prokaryotic type KH domain (KH-domain type II)"/>
    <property type="match status" value="1"/>
</dbReference>
<evidence type="ECO:0000256" key="10">
    <source>
        <dbReference type="RuleBase" id="RU003624"/>
    </source>
</evidence>
<evidence type="ECO:0000256" key="1">
    <source>
        <dbReference type="ARBA" id="ARBA00010761"/>
    </source>
</evidence>
<evidence type="ECO:0000313" key="12">
    <source>
        <dbReference type="EMBL" id="QCI08522.1"/>
    </source>
</evidence>
<dbReference type="InterPro" id="IPR004087">
    <property type="entry name" value="KH_dom"/>
</dbReference>
<dbReference type="Pfam" id="PF00189">
    <property type="entry name" value="Ribosomal_S3_C"/>
    <property type="match status" value="1"/>
</dbReference>
<keyword evidence="3" id="KW-0699">rRNA-binding</keyword>
<dbReference type="SUPFAM" id="SSF54821">
    <property type="entry name" value="Ribosomal protein S3 C-terminal domain"/>
    <property type="match status" value="1"/>
</dbReference>
<dbReference type="InterPro" id="IPR009019">
    <property type="entry name" value="KH_sf_prok-type"/>
</dbReference>
<keyword evidence="6 10" id="KW-0687">Ribonucleoprotein</keyword>
<dbReference type="Gene3D" id="3.30.300.20">
    <property type="match status" value="1"/>
</dbReference>
<dbReference type="GO" id="GO:0006412">
    <property type="term" value="P:translation"/>
    <property type="evidence" value="ECO:0007669"/>
    <property type="project" value="InterPro"/>
</dbReference>
<geneLocation type="plastid" evidence="12"/>
<dbReference type="AlphaFoldDB" id="A0A4D6WZC7"/>
<dbReference type="InterPro" id="IPR018280">
    <property type="entry name" value="Ribosomal_uS3_CS"/>
</dbReference>
<dbReference type="InterPro" id="IPR057258">
    <property type="entry name" value="Ribosomal_uS3"/>
</dbReference>
<keyword evidence="12" id="KW-0934">Plastid</keyword>
<dbReference type="GO" id="GO:0022627">
    <property type="term" value="C:cytosolic small ribosomal subunit"/>
    <property type="evidence" value="ECO:0007669"/>
    <property type="project" value="TreeGrafter"/>
</dbReference>
<dbReference type="InterPro" id="IPR004044">
    <property type="entry name" value="KH_dom_type_2"/>
</dbReference>
<reference evidence="12" key="2">
    <citation type="submission" date="2019-04" db="EMBL/GenBank/DDBJ databases">
        <authorList>
            <person name="Pasella M."/>
        </authorList>
    </citation>
    <scope>NUCLEOTIDE SEQUENCE</scope>
    <source>
        <strain evidence="12">PD2951</strain>
    </source>
</reference>
<dbReference type="FunFam" id="3.30.300.20:FF:000001">
    <property type="entry name" value="30S ribosomal protein S3"/>
    <property type="match status" value="1"/>
</dbReference>
<dbReference type="InterPro" id="IPR001351">
    <property type="entry name" value="Ribosomal_uS3_C"/>
</dbReference>
<proteinExistence type="inferred from homology"/>
<evidence type="ECO:0000256" key="4">
    <source>
        <dbReference type="ARBA" id="ARBA00022884"/>
    </source>
</evidence>
<comment type="similarity">
    <text evidence="1 10">Belongs to the universal ribosomal protein uS3 family.</text>
</comment>
<dbReference type="Gene3D" id="3.30.1140.32">
    <property type="entry name" value="Ribosomal protein S3, C-terminal domain"/>
    <property type="match status" value="1"/>
</dbReference>
<evidence type="ECO:0000259" key="11">
    <source>
        <dbReference type="PROSITE" id="PS50823"/>
    </source>
</evidence>
<dbReference type="NCBIfam" id="TIGR01009">
    <property type="entry name" value="rpsC_bact"/>
    <property type="match status" value="1"/>
</dbReference>
<gene>
    <name evidence="12" type="primary">rps3</name>
</gene>
<evidence type="ECO:0000256" key="6">
    <source>
        <dbReference type="ARBA" id="ARBA00023274"/>
    </source>
</evidence>
<name>A0A4D6WZC7_9FLOR</name>
<protein>
    <recommendedName>
        <fullName evidence="7">Small ribosomal subunit protein uS3c</fullName>
    </recommendedName>
    <alternativeName>
        <fullName evidence="8">30S ribosomal protein S3, chloroplastic</fullName>
    </alternativeName>
</protein>
<evidence type="ECO:0000256" key="5">
    <source>
        <dbReference type="ARBA" id="ARBA00022980"/>
    </source>
</evidence>
<dbReference type="GO" id="GO:0003735">
    <property type="term" value="F:structural constituent of ribosome"/>
    <property type="evidence" value="ECO:0007669"/>
    <property type="project" value="InterPro"/>
</dbReference>
<dbReference type="PROSITE" id="PS50823">
    <property type="entry name" value="KH_TYPE_2"/>
    <property type="match status" value="1"/>
</dbReference>
<feature type="domain" description="KH type-2" evidence="11">
    <location>
        <begin position="39"/>
        <end position="109"/>
    </location>
</feature>
<dbReference type="PROSITE" id="PS00548">
    <property type="entry name" value="RIBOSOMAL_S3"/>
    <property type="match status" value="1"/>
</dbReference>
<dbReference type="PANTHER" id="PTHR11760">
    <property type="entry name" value="30S/40S RIBOSOMAL PROTEIN S3"/>
    <property type="match status" value="1"/>
</dbReference>
<keyword evidence="4 9" id="KW-0694">RNA-binding</keyword>
<dbReference type="InterPro" id="IPR005704">
    <property type="entry name" value="Ribosomal_uS3_bac-typ"/>
</dbReference>